<sequence>MSQPHSPPDPPVSESVNPRNYQREYSEDRYHALLAAVQHKYRIDDNPSGPRGLHKASFGAYTDRSLESTEAEVDPRDKQPAYIEHLHKTLRNNIRALDGRILYLKSHKSGLSSSTFTPMPKHQGEMIGIDVRNLANHAQTGHRSLCVYQFSFWMPVGGLSISPSNIA</sequence>
<evidence type="ECO:0000256" key="1">
    <source>
        <dbReference type="SAM" id="MobiDB-lite"/>
    </source>
</evidence>
<dbReference type="AlphaFoldDB" id="A0A9N9PSE0"/>
<reference evidence="2" key="1">
    <citation type="submission" date="2021-07" db="EMBL/GenBank/DDBJ databases">
        <authorList>
            <person name="Durling M."/>
        </authorList>
    </citation>
    <scope>NUCLEOTIDE SEQUENCE</scope>
</reference>
<gene>
    <name evidence="2" type="ORF">HYALB_00006464</name>
</gene>
<dbReference type="Proteomes" id="UP000701801">
    <property type="component" value="Unassembled WGS sequence"/>
</dbReference>
<feature type="compositionally biased region" description="Pro residues" evidence="1">
    <location>
        <begin position="1"/>
        <end position="11"/>
    </location>
</feature>
<protein>
    <submittedName>
        <fullName evidence="2">Uncharacterized protein</fullName>
    </submittedName>
</protein>
<proteinExistence type="predicted"/>
<evidence type="ECO:0000313" key="3">
    <source>
        <dbReference type="Proteomes" id="UP000701801"/>
    </source>
</evidence>
<feature type="region of interest" description="Disordered" evidence="1">
    <location>
        <begin position="1"/>
        <end position="27"/>
    </location>
</feature>
<comment type="caution">
    <text evidence="2">The sequence shown here is derived from an EMBL/GenBank/DDBJ whole genome shotgun (WGS) entry which is preliminary data.</text>
</comment>
<accession>A0A9N9PSE0</accession>
<dbReference type="EMBL" id="CAJVRM010000069">
    <property type="protein sequence ID" value="CAG8973438.1"/>
    <property type="molecule type" value="Genomic_DNA"/>
</dbReference>
<evidence type="ECO:0000313" key="2">
    <source>
        <dbReference type="EMBL" id="CAG8973438.1"/>
    </source>
</evidence>
<organism evidence="2 3">
    <name type="scientific">Hymenoscyphus albidus</name>
    <dbReference type="NCBI Taxonomy" id="595503"/>
    <lineage>
        <taxon>Eukaryota</taxon>
        <taxon>Fungi</taxon>
        <taxon>Dikarya</taxon>
        <taxon>Ascomycota</taxon>
        <taxon>Pezizomycotina</taxon>
        <taxon>Leotiomycetes</taxon>
        <taxon>Helotiales</taxon>
        <taxon>Helotiaceae</taxon>
        <taxon>Hymenoscyphus</taxon>
    </lineage>
</organism>
<name>A0A9N9PSE0_9HELO</name>
<keyword evidence="3" id="KW-1185">Reference proteome</keyword>